<proteinExistence type="predicted"/>
<organism evidence="1 2">
    <name type="scientific">Brevibacterium antiquum</name>
    <dbReference type="NCBI Taxonomy" id="234835"/>
    <lineage>
        <taxon>Bacteria</taxon>
        <taxon>Bacillati</taxon>
        <taxon>Actinomycetota</taxon>
        <taxon>Actinomycetes</taxon>
        <taxon>Micrococcales</taxon>
        <taxon>Brevibacteriaceae</taxon>
        <taxon>Brevibacterium</taxon>
    </lineage>
</organism>
<accession>A0A2H1KKG7</accession>
<reference evidence="2" key="1">
    <citation type="submission" date="2017-03" db="EMBL/GenBank/DDBJ databases">
        <authorList>
            <person name="Monnet C."/>
        </authorList>
    </citation>
    <scope>NUCLEOTIDE SEQUENCE [LARGE SCALE GENOMIC DNA]</scope>
    <source>
        <strain evidence="2">P10</strain>
    </source>
</reference>
<dbReference type="Proteomes" id="UP000234342">
    <property type="component" value="Unassembled WGS sequence"/>
</dbReference>
<name>A0A2H1KKG7_9MICO</name>
<evidence type="ECO:0000313" key="1">
    <source>
        <dbReference type="EMBL" id="SMY00303.1"/>
    </source>
</evidence>
<dbReference type="EMBL" id="FXZE01000021">
    <property type="protein sequence ID" value="SMY00303.1"/>
    <property type="molecule type" value="Genomic_DNA"/>
</dbReference>
<keyword evidence="2" id="KW-1185">Reference proteome</keyword>
<protein>
    <submittedName>
        <fullName evidence="1">Uncharacterized protein</fullName>
    </submittedName>
</protein>
<sequence length="23" mass="2500">MASFDADATALLLERFRGFLAAI</sequence>
<evidence type="ECO:0000313" key="2">
    <source>
        <dbReference type="Proteomes" id="UP000234342"/>
    </source>
</evidence>
<dbReference type="AlphaFoldDB" id="A0A2H1KKG7"/>
<gene>
    <name evidence="1" type="ORF">BANT10_03165</name>
</gene>